<feature type="transmembrane region" description="Helical" evidence="2">
    <location>
        <begin position="40"/>
        <end position="64"/>
    </location>
</feature>
<dbReference type="EMBL" id="QSND01000002">
    <property type="protein sequence ID" value="KAA6450604.1"/>
    <property type="molecule type" value="Genomic_DNA"/>
</dbReference>
<feature type="compositionally biased region" description="Basic and acidic residues" evidence="1">
    <location>
        <begin position="96"/>
        <end position="113"/>
    </location>
</feature>
<name>A0A5M8RUT3_9BACI</name>
<keyword evidence="2" id="KW-0472">Membrane</keyword>
<keyword evidence="2" id="KW-0812">Transmembrane</keyword>
<evidence type="ECO:0000313" key="3">
    <source>
        <dbReference type="EMBL" id="KAA6450604.1"/>
    </source>
</evidence>
<sequence>MKRILQMTGIFLIAAAIILSGFMIHDVVYDPYMEDSQSMLFFTIGSYLSTPAFCIIGGFILLGISKLIELQEKNNAILAENLDLINQNASITAQNEAEHEENQNAQEPDRTIDADSFTLPAADDRKYWNG</sequence>
<dbReference type="STRING" id="1925020.BTA30_08215"/>
<keyword evidence="2" id="KW-1133">Transmembrane helix</keyword>
<reference evidence="3 4" key="1">
    <citation type="submission" date="2018-08" db="EMBL/GenBank/DDBJ databases">
        <title>Bacillus phenotypic plasticity.</title>
        <authorList>
            <person name="Hurtado E."/>
        </authorList>
    </citation>
    <scope>NUCLEOTIDE SEQUENCE [LARGE SCALE GENOMIC DNA]</scope>
    <source>
        <strain evidence="3 4">427</strain>
    </source>
</reference>
<comment type="caution">
    <text evidence="3">The sequence shown here is derived from an EMBL/GenBank/DDBJ whole genome shotgun (WGS) entry which is preliminary data.</text>
</comment>
<feature type="region of interest" description="Disordered" evidence="1">
    <location>
        <begin position="94"/>
        <end position="113"/>
    </location>
</feature>
<accession>A0A5M8RUT3</accession>
<gene>
    <name evidence="3" type="ORF">DX927_06975</name>
</gene>
<proteinExistence type="predicted"/>
<dbReference type="Proteomes" id="UP000324326">
    <property type="component" value="Unassembled WGS sequence"/>
</dbReference>
<organism evidence="3 4">
    <name type="scientific">Bacillus swezeyi</name>
    <dbReference type="NCBI Taxonomy" id="1925020"/>
    <lineage>
        <taxon>Bacteria</taxon>
        <taxon>Bacillati</taxon>
        <taxon>Bacillota</taxon>
        <taxon>Bacilli</taxon>
        <taxon>Bacillales</taxon>
        <taxon>Bacillaceae</taxon>
        <taxon>Bacillus</taxon>
    </lineage>
</organism>
<feature type="transmembrane region" description="Helical" evidence="2">
    <location>
        <begin position="7"/>
        <end position="28"/>
    </location>
</feature>
<evidence type="ECO:0000256" key="1">
    <source>
        <dbReference type="SAM" id="MobiDB-lite"/>
    </source>
</evidence>
<protein>
    <submittedName>
        <fullName evidence="3">Uncharacterized protein</fullName>
    </submittedName>
</protein>
<dbReference type="RefSeq" id="WP_148956567.1">
    <property type="nucleotide sequence ID" value="NZ_CM125431.1"/>
</dbReference>
<dbReference type="AlphaFoldDB" id="A0A5M8RUT3"/>
<evidence type="ECO:0000313" key="4">
    <source>
        <dbReference type="Proteomes" id="UP000324326"/>
    </source>
</evidence>
<evidence type="ECO:0000256" key="2">
    <source>
        <dbReference type="SAM" id="Phobius"/>
    </source>
</evidence>